<comment type="caution">
    <text evidence="1">The sequence shown here is derived from an EMBL/GenBank/DDBJ whole genome shotgun (WGS) entry which is preliminary data.</text>
</comment>
<sequence>MTQYLKDRLLLKSIDVHKKIMNGATSEDLVSFGFEKDAPIDRIYLHNQFTVISSLDFNFEESTNPESLHLMI</sequence>
<proteinExistence type="predicted"/>
<evidence type="ECO:0000313" key="2">
    <source>
        <dbReference type="Proteomes" id="UP001296943"/>
    </source>
</evidence>
<dbReference type="RefSeq" id="WP_204501593.1">
    <property type="nucleotide sequence ID" value="NZ_JAFBDR010000023.1"/>
</dbReference>
<keyword evidence="2" id="KW-1185">Reference proteome</keyword>
<dbReference type="Proteomes" id="UP001296943">
    <property type="component" value="Unassembled WGS sequence"/>
</dbReference>
<gene>
    <name evidence="1" type="ORF">JOC48_003449</name>
</gene>
<name>A0ABS2N445_9BACI</name>
<dbReference type="EMBL" id="JAFBDR010000023">
    <property type="protein sequence ID" value="MBM7572917.1"/>
    <property type="molecule type" value="Genomic_DNA"/>
</dbReference>
<protein>
    <submittedName>
        <fullName evidence="1">Uncharacterized protein</fullName>
    </submittedName>
</protein>
<accession>A0ABS2N445</accession>
<organism evidence="1 2">
    <name type="scientific">Aquibacillus albus</name>
    <dbReference type="NCBI Taxonomy" id="1168171"/>
    <lineage>
        <taxon>Bacteria</taxon>
        <taxon>Bacillati</taxon>
        <taxon>Bacillota</taxon>
        <taxon>Bacilli</taxon>
        <taxon>Bacillales</taxon>
        <taxon>Bacillaceae</taxon>
        <taxon>Aquibacillus</taxon>
    </lineage>
</organism>
<reference evidence="1 2" key="1">
    <citation type="submission" date="2021-01" db="EMBL/GenBank/DDBJ databases">
        <title>Genomic Encyclopedia of Type Strains, Phase IV (KMG-IV): sequencing the most valuable type-strain genomes for metagenomic binning, comparative biology and taxonomic classification.</title>
        <authorList>
            <person name="Goeker M."/>
        </authorList>
    </citation>
    <scope>NUCLEOTIDE SEQUENCE [LARGE SCALE GENOMIC DNA]</scope>
    <source>
        <strain evidence="1 2">DSM 23711</strain>
    </source>
</reference>
<evidence type="ECO:0000313" key="1">
    <source>
        <dbReference type="EMBL" id="MBM7572917.1"/>
    </source>
</evidence>